<reference evidence="7 8" key="1">
    <citation type="submission" date="2019-07" db="EMBL/GenBank/DDBJ databases">
        <title>Genomic Encyclopedia of Archaeal and Bacterial Type Strains, Phase II (KMG-II): from individual species to whole genera.</title>
        <authorList>
            <person name="Goeker M."/>
        </authorList>
    </citation>
    <scope>NUCLEOTIDE SEQUENCE [LARGE SCALE GENOMIC DNA]</scope>
    <source>
        <strain evidence="7 8">DSM 17527</strain>
    </source>
</reference>
<evidence type="ECO:0000256" key="2">
    <source>
        <dbReference type="ARBA" id="ARBA00022475"/>
    </source>
</evidence>
<dbReference type="InterPro" id="IPR002797">
    <property type="entry name" value="Polysacc_synth"/>
</dbReference>
<feature type="transmembrane region" description="Helical" evidence="6">
    <location>
        <begin position="42"/>
        <end position="60"/>
    </location>
</feature>
<keyword evidence="5 6" id="KW-0472">Membrane</keyword>
<evidence type="ECO:0000256" key="6">
    <source>
        <dbReference type="SAM" id="Phobius"/>
    </source>
</evidence>
<name>A0A5S5C9H0_9FLAO</name>
<feature type="transmembrane region" description="Helical" evidence="6">
    <location>
        <begin position="125"/>
        <end position="148"/>
    </location>
</feature>
<dbReference type="Proteomes" id="UP000324376">
    <property type="component" value="Unassembled WGS sequence"/>
</dbReference>
<evidence type="ECO:0000256" key="4">
    <source>
        <dbReference type="ARBA" id="ARBA00022989"/>
    </source>
</evidence>
<evidence type="ECO:0000256" key="1">
    <source>
        <dbReference type="ARBA" id="ARBA00004651"/>
    </source>
</evidence>
<feature type="transmembrane region" description="Helical" evidence="6">
    <location>
        <begin position="462"/>
        <end position="481"/>
    </location>
</feature>
<keyword evidence="2" id="KW-1003">Cell membrane</keyword>
<evidence type="ECO:0000256" key="3">
    <source>
        <dbReference type="ARBA" id="ARBA00022692"/>
    </source>
</evidence>
<feature type="transmembrane region" description="Helical" evidence="6">
    <location>
        <begin position="374"/>
        <end position="391"/>
    </location>
</feature>
<dbReference type="GO" id="GO:0005886">
    <property type="term" value="C:plasma membrane"/>
    <property type="evidence" value="ECO:0007669"/>
    <property type="project" value="UniProtKB-SubCell"/>
</dbReference>
<feature type="transmembrane region" description="Helical" evidence="6">
    <location>
        <begin position="308"/>
        <end position="328"/>
    </location>
</feature>
<accession>A0A5S5C9H0</accession>
<comment type="caution">
    <text evidence="7">The sequence shown here is derived from an EMBL/GenBank/DDBJ whole genome shotgun (WGS) entry which is preliminary data.</text>
</comment>
<feature type="transmembrane region" description="Helical" evidence="6">
    <location>
        <begin position="397"/>
        <end position="418"/>
    </location>
</feature>
<protein>
    <submittedName>
        <fullName evidence="7">O-antigen/teichoic acid export membrane protein</fullName>
    </submittedName>
</protein>
<feature type="transmembrane region" description="Helical" evidence="6">
    <location>
        <begin position="257"/>
        <end position="282"/>
    </location>
</feature>
<feature type="transmembrane region" description="Helical" evidence="6">
    <location>
        <begin position="223"/>
        <end position="241"/>
    </location>
</feature>
<evidence type="ECO:0000313" key="7">
    <source>
        <dbReference type="EMBL" id="TYP75142.1"/>
    </source>
</evidence>
<keyword evidence="3 6" id="KW-0812">Transmembrane</keyword>
<dbReference type="OrthoDB" id="5751261at2"/>
<feature type="transmembrane region" description="Helical" evidence="6">
    <location>
        <begin position="438"/>
        <end position="456"/>
    </location>
</feature>
<dbReference type="PANTHER" id="PTHR30250">
    <property type="entry name" value="PST FAMILY PREDICTED COLANIC ACID TRANSPORTER"/>
    <property type="match status" value="1"/>
</dbReference>
<dbReference type="EMBL" id="VNHU01000003">
    <property type="protein sequence ID" value="TYP75142.1"/>
    <property type="molecule type" value="Genomic_DNA"/>
</dbReference>
<comment type="subcellular location">
    <subcellularLocation>
        <location evidence="1">Cell membrane</location>
        <topology evidence="1">Multi-pass membrane protein</topology>
    </subcellularLocation>
</comment>
<feature type="transmembrane region" description="Helical" evidence="6">
    <location>
        <begin position="160"/>
        <end position="177"/>
    </location>
</feature>
<gene>
    <name evidence="7" type="ORF">BD809_103206</name>
</gene>
<dbReference type="PANTHER" id="PTHR30250:SF26">
    <property type="entry name" value="PSMA PROTEIN"/>
    <property type="match status" value="1"/>
</dbReference>
<dbReference type="InterPro" id="IPR050833">
    <property type="entry name" value="Poly_Biosynth_Transport"/>
</dbReference>
<evidence type="ECO:0000313" key="8">
    <source>
        <dbReference type="Proteomes" id="UP000324376"/>
    </source>
</evidence>
<dbReference type="AlphaFoldDB" id="A0A5S5C9H0"/>
<feature type="transmembrane region" description="Helical" evidence="6">
    <location>
        <begin position="9"/>
        <end position="30"/>
    </location>
</feature>
<feature type="transmembrane region" description="Helical" evidence="6">
    <location>
        <begin position="340"/>
        <end position="362"/>
    </location>
</feature>
<keyword evidence="8" id="KW-1185">Reference proteome</keyword>
<feature type="transmembrane region" description="Helical" evidence="6">
    <location>
        <begin position="81"/>
        <end position="105"/>
    </location>
</feature>
<proteinExistence type="predicted"/>
<evidence type="ECO:0000256" key="5">
    <source>
        <dbReference type="ARBA" id="ARBA00023136"/>
    </source>
</evidence>
<feature type="transmembrane region" description="Helical" evidence="6">
    <location>
        <begin position="183"/>
        <end position="203"/>
    </location>
</feature>
<organism evidence="7 8">
    <name type="scientific">Aquimarina intermedia</name>
    <dbReference type="NCBI Taxonomy" id="350814"/>
    <lineage>
        <taxon>Bacteria</taxon>
        <taxon>Pseudomonadati</taxon>
        <taxon>Bacteroidota</taxon>
        <taxon>Flavobacteriia</taxon>
        <taxon>Flavobacteriales</taxon>
        <taxon>Flavobacteriaceae</taxon>
        <taxon>Aquimarina</taxon>
    </lineage>
</organism>
<keyword evidence="4 6" id="KW-1133">Transmembrane helix</keyword>
<dbReference type="RefSeq" id="WP_148782139.1">
    <property type="nucleotide sequence ID" value="NZ_VNHU01000003.1"/>
</dbReference>
<dbReference type="Pfam" id="PF01943">
    <property type="entry name" value="Polysacc_synt"/>
    <property type="match status" value="1"/>
</dbReference>
<sequence length="501" mass="56759">MSQIKKGALLNYVTIIITNVVGLLLTPFIIQKLGDAEYGVYLAIGALVGSISVLDFGLNNTIVRFVAKYQAEKDIKAEENFLGTVMLIYVFISALIVAFGTVFYFNIDTYFTKMSTEEIDIAKTMFIILLFNLAIRLPGGSFTGICSGYERFVYPKMLNIIRYIVRSIMVLAILFLGGKAISIVIIDTIMNLIMILLTGKYVFYNLRVRIKLHTLDYSFIKQILRYSIWVFVFSLVSIFQWKAGHIILGNIAIPEVLAIYGVGIMLGTYYGAFSTAISSVFLPRATQMTASNATSKELTDMMIKIGRVSFILLIYILGAFILYGKQFVYLWVGENYHDSWLIALFIMIAYTIPLTQGFTGSLIEAQNKVAFKSIVYLLFLSVGTGLGYFLAREHGAIGMIVGTVIGWLIAQNVMNYFYHRTLKLNIFRFFKELFYKTLFIQVIIVVIGLGINFIPGNGWVNFFVKCLLYTLTFSILMYSFGMISYEKQIFKTAFEKLKTRK</sequence>